<dbReference type="PROSITE" id="PS51714">
    <property type="entry name" value="G_BMS1"/>
    <property type="match status" value="1"/>
</dbReference>
<reference evidence="13" key="1">
    <citation type="submission" date="2023-07" db="EMBL/GenBank/DDBJ databases">
        <title>draft genome sequence of fig (Ficus carica).</title>
        <authorList>
            <person name="Takahashi T."/>
            <person name="Nishimura K."/>
        </authorList>
    </citation>
    <scope>NUCLEOTIDE SEQUENCE</scope>
</reference>
<dbReference type="EMBL" id="BTGU01000006">
    <property type="protein sequence ID" value="GMN36244.1"/>
    <property type="molecule type" value="Genomic_DNA"/>
</dbReference>
<feature type="domain" description="Bms1-type G" evidence="12">
    <location>
        <begin position="86"/>
        <end position="251"/>
    </location>
</feature>
<dbReference type="InterPro" id="IPR027417">
    <property type="entry name" value="P-loop_NTPase"/>
</dbReference>
<evidence type="ECO:0000259" key="12">
    <source>
        <dbReference type="PROSITE" id="PS51714"/>
    </source>
</evidence>
<evidence type="ECO:0000256" key="11">
    <source>
        <dbReference type="SAM" id="MobiDB-lite"/>
    </source>
</evidence>
<evidence type="ECO:0000256" key="7">
    <source>
        <dbReference type="ARBA" id="ARBA00023134"/>
    </source>
</evidence>
<feature type="compositionally biased region" description="Basic and acidic residues" evidence="11">
    <location>
        <begin position="33"/>
        <end position="46"/>
    </location>
</feature>
<feature type="compositionally biased region" description="Acidic residues" evidence="11">
    <location>
        <begin position="483"/>
        <end position="493"/>
    </location>
</feature>
<dbReference type="PANTHER" id="PTHR12858">
    <property type="entry name" value="RIBOSOME BIOGENESIS PROTEIN"/>
    <property type="match status" value="1"/>
</dbReference>
<evidence type="ECO:0000256" key="3">
    <source>
        <dbReference type="ARBA" id="ARBA00022553"/>
    </source>
</evidence>
<feature type="region of interest" description="Disordered" evidence="11">
    <location>
        <begin position="429"/>
        <end position="502"/>
    </location>
</feature>
<keyword evidence="8" id="KW-0539">Nucleus</keyword>
<proteinExistence type="inferred from homology"/>
<feature type="compositionally biased region" description="Basic and acidic residues" evidence="11">
    <location>
        <begin position="429"/>
        <end position="444"/>
    </location>
</feature>
<dbReference type="SUPFAM" id="SSF52540">
    <property type="entry name" value="P-loop containing nucleoside triphosphate hydrolases"/>
    <property type="match status" value="1"/>
</dbReference>
<dbReference type="InterPro" id="IPR012948">
    <property type="entry name" value="AARP2CN"/>
</dbReference>
<organism evidence="13 14">
    <name type="scientific">Ficus carica</name>
    <name type="common">Common fig</name>
    <dbReference type="NCBI Taxonomy" id="3494"/>
    <lineage>
        <taxon>Eukaryota</taxon>
        <taxon>Viridiplantae</taxon>
        <taxon>Streptophyta</taxon>
        <taxon>Embryophyta</taxon>
        <taxon>Tracheophyta</taxon>
        <taxon>Spermatophyta</taxon>
        <taxon>Magnoliopsida</taxon>
        <taxon>eudicotyledons</taxon>
        <taxon>Gunneridae</taxon>
        <taxon>Pentapetalae</taxon>
        <taxon>rosids</taxon>
        <taxon>fabids</taxon>
        <taxon>Rosales</taxon>
        <taxon>Moraceae</taxon>
        <taxon>Ficeae</taxon>
        <taxon>Ficus</taxon>
    </lineage>
</organism>
<dbReference type="Proteomes" id="UP001187192">
    <property type="component" value="Unassembled WGS sequence"/>
</dbReference>
<dbReference type="SMART" id="SM00785">
    <property type="entry name" value="AARP2CN"/>
    <property type="match status" value="1"/>
</dbReference>
<comment type="caution">
    <text evidence="13">The sequence shown here is derived from an EMBL/GenBank/DDBJ whole genome shotgun (WGS) entry which is preliminary data.</text>
</comment>
<dbReference type="GO" id="GO:0003924">
    <property type="term" value="F:GTPase activity"/>
    <property type="evidence" value="ECO:0007669"/>
    <property type="project" value="TreeGrafter"/>
</dbReference>
<evidence type="ECO:0000256" key="6">
    <source>
        <dbReference type="ARBA" id="ARBA00022840"/>
    </source>
</evidence>
<feature type="compositionally biased region" description="Basic residues" evidence="11">
    <location>
        <begin position="13"/>
        <end position="32"/>
    </location>
</feature>
<dbReference type="GO" id="GO:0005525">
    <property type="term" value="F:GTP binding"/>
    <property type="evidence" value="ECO:0007669"/>
    <property type="project" value="UniProtKB-KW"/>
</dbReference>
<feature type="region of interest" description="Disordered" evidence="11">
    <location>
        <begin position="1"/>
        <end position="80"/>
    </location>
</feature>
<dbReference type="InterPro" id="IPR039761">
    <property type="entry name" value="Bms1/Tsr1"/>
</dbReference>
<keyword evidence="5" id="KW-0378">Hydrolase</keyword>
<dbReference type="CDD" id="cd01882">
    <property type="entry name" value="BMS1"/>
    <property type="match status" value="1"/>
</dbReference>
<keyword evidence="6" id="KW-0067">ATP-binding</keyword>
<evidence type="ECO:0000313" key="14">
    <source>
        <dbReference type="Proteomes" id="UP001187192"/>
    </source>
</evidence>
<evidence type="ECO:0000313" key="13">
    <source>
        <dbReference type="EMBL" id="GMN36244.1"/>
    </source>
</evidence>
<evidence type="ECO:0000256" key="8">
    <source>
        <dbReference type="ARBA" id="ARBA00023242"/>
    </source>
</evidence>
<evidence type="ECO:0000256" key="10">
    <source>
        <dbReference type="ARBA" id="ARBA00061391"/>
    </source>
</evidence>
<dbReference type="Pfam" id="PF08142">
    <property type="entry name" value="AARP2CN"/>
    <property type="match status" value="1"/>
</dbReference>
<name>A0AA87ZMM6_FICCA</name>
<dbReference type="GO" id="GO:0000479">
    <property type="term" value="P:endonucleolytic cleavage of tricistronic rRNA transcript (SSU-rRNA, 5.8S rRNA, LSU-rRNA)"/>
    <property type="evidence" value="ECO:0007669"/>
    <property type="project" value="TreeGrafter"/>
</dbReference>
<dbReference type="GO" id="GO:0030686">
    <property type="term" value="C:90S preribosome"/>
    <property type="evidence" value="ECO:0007669"/>
    <property type="project" value="TreeGrafter"/>
</dbReference>
<keyword evidence="7" id="KW-0342">GTP-binding</keyword>
<evidence type="ECO:0000256" key="4">
    <source>
        <dbReference type="ARBA" id="ARBA00022741"/>
    </source>
</evidence>
<dbReference type="GO" id="GO:0032040">
    <property type="term" value="C:small-subunit processome"/>
    <property type="evidence" value="ECO:0007669"/>
    <property type="project" value="UniProtKB-ARBA"/>
</dbReference>
<keyword evidence="14" id="KW-1185">Reference proteome</keyword>
<dbReference type="AlphaFoldDB" id="A0AA87ZMM6"/>
<dbReference type="GO" id="GO:0000462">
    <property type="term" value="P:maturation of SSU-rRNA from tricistronic rRNA transcript (SSU-rRNA, 5.8S rRNA, LSU-rRNA)"/>
    <property type="evidence" value="ECO:0007669"/>
    <property type="project" value="TreeGrafter"/>
</dbReference>
<dbReference type="InterPro" id="IPR030387">
    <property type="entry name" value="G_Bms1/Tsr1_dom"/>
</dbReference>
<gene>
    <name evidence="13" type="ORF">TIFTF001_005857</name>
</gene>
<dbReference type="InterPro" id="IPR037875">
    <property type="entry name" value="Bms1_N"/>
</dbReference>
<feature type="compositionally biased region" description="Low complexity" evidence="11">
    <location>
        <begin position="453"/>
        <end position="465"/>
    </location>
</feature>
<evidence type="ECO:0000256" key="5">
    <source>
        <dbReference type="ARBA" id="ARBA00022801"/>
    </source>
</evidence>
<evidence type="ECO:0000256" key="2">
    <source>
        <dbReference type="ARBA" id="ARBA00022517"/>
    </source>
</evidence>
<dbReference type="PANTHER" id="PTHR12858:SF2">
    <property type="entry name" value="RIBOSOME BIOGENESIS PROTEIN BMS1 HOMOLOG"/>
    <property type="match status" value="1"/>
</dbReference>
<keyword evidence="4" id="KW-0547">Nucleotide-binding</keyword>
<dbReference type="Gene3D" id="3.40.50.300">
    <property type="entry name" value="P-loop containing nucleotide triphosphate hydrolases"/>
    <property type="match status" value="1"/>
</dbReference>
<comment type="similarity">
    <text evidence="10">Belongs to the TRAFAC class translation factor GTPase superfamily. Bms1-like GTPase family. BMS1 subfamily.</text>
</comment>
<dbReference type="GO" id="GO:0005524">
    <property type="term" value="F:ATP binding"/>
    <property type="evidence" value="ECO:0007669"/>
    <property type="project" value="UniProtKB-KW"/>
</dbReference>
<feature type="compositionally biased region" description="Basic and acidic residues" evidence="11">
    <location>
        <begin position="473"/>
        <end position="482"/>
    </location>
</feature>
<comment type="catalytic activity">
    <reaction evidence="9">
        <text>GTP + H2O = GDP + phosphate + H(+)</text>
        <dbReference type="Rhea" id="RHEA:19669"/>
        <dbReference type="ChEBI" id="CHEBI:15377"/>
        <dbReference type="ChEBI" id="CHEBI:15378"/>
        <dbReference type="ChEBI" id="CHEBI:37565"/>
        <dbReference type="ChEBI" id="CHEBI:43474"/>
        <dbReference type="ChEBI" id="CHEBI:58189"/>
    </reaction>
    <physiologicalReaction direction="left-to-right" evidence="9">
        <dbReference type="Rhea" id="RHEA:19670"/>
    </physiologicalReaction>
</comment>
<evidence type="ECO:0000256" key="9">
    <source>
        <dbReference type="ARBA" id="ARBA00049117"/>
    </source>
</evidence>
<accession>A0AA87ZMM6</accession>
<protein>
    <recommendedName>
        <fullName evidence="12">Bms1-type G domain-containing protein</fullName>
    </recommendedName>
</protein>
<evidence type="ECO:0000256" key="1">
    <source>
        <dbReference type="ARBA" id="ARBA00004604"/>
    </source>
</evidence>
<keyword evidence="3" id="KW-0597">Phosphoprotein</keyword>
<dbReference type="GO" id="GO:0005654">
    <property type="term" value="C:nucleoplasm"/>
    <property type="evidence" value="ECO:0007669"/>
    <property type="project" value="UniProtKB-ARBA"/>
</dbReference>
<dbReference type="FunFam" id="3.40.50.300:FF:000105">
    <property type="entry name" value="BMS1 ribosome biogenesis factor"/>
    <property type="match status" value="1"/>
</dbReference>
<sequence>MAADDGGTDQSHKAHRSRQSGASAKKKKRGKSDKKSRDIPDNEKKQNPRAFAFSSSNKAKRLQSRAVEKEQRRLHAPTIDRTYGEPPPFVVLVHGPPQVGKSLLIKTLVKHYTKHNLPEVRGPITIVSGKQRRVQFVECPNDINGMIDAAKFADLALLLIDGSYGFEMETFEFLNILQVHGFPKVMGVLTHLDKFKDAKKLKKTKQRLKHRFWTEIYDGAKLFYLSGLIHGKYPKREIHNLARFISVMKFHPLSWRAAHPYVLVDRFEDVTSPESVRLNAKCDRNIILYGYLRGCNMKKGTKVHIAGVGDYNLAGVTGLPDPCPLPSAAKKKGLRDKEKLFYAPMSGLGDLLYDKDAIYVDINDHFVQYSNVDENGEVTRKGKADETGVVMIKNLQKSKFGIDEKLESLEKHFFDIFGRKQNILSQAHDNGKDAEAEEQNRELEPYTMGVDTSSEQSDSESGSGSSDEDEAAERDVKMRSEDDVSDKDNDDVTEQQTELKDHLKERVEYYGGRRRRKVVFGEDLADNNLEVAY</sequence>
<comment type="subcellular location">
    <subcellularLocation>
        <location evidence="1">Nucleus</location>
        <location evidence="1">Nucleolus</location>
    </subcellularLocation>
</comment>
<keyword evidence="2" id="KW-0690">Ribosome biogenesis</keyword>
<dbReference type="GO" id="GO:0034511">
    <property type="term" value="F:U3 snoRNA binding"/>
    <property type="evidence" value="ECO:0007669"/>
    <property type="project" value="TreeGrafter"/>
</dbReference>